<dbReference type="Proteomes" id="UP001519308">
    <property type="component" value="Unassembled WGS sequence"/>
</dbReference>
<feature type="transmembrane region" description="Helical" evidence="1">
    <location>
        <begin position="20"/>
        <end position="39"/>
    </location>
</feature>
<accession>A0ABS4K5Q1</accession>
<proteinExistence type="predicted"/>
<dbReference type="RefSeq" id="WP_021285128.1">
    <property type="nucleotide sequence ID" value="NZ_JAGGLL010000023.1"/>
</dbReference>
<evidence type="ECO:0000256" key="1">
    <source>
        <dbReference type="SAM" id="Phobius"/>
    </source>
</evidence>
<protein>
    <recommendedName>
        <fullName evidence="4">DUF975 family protein</fullName>
    </recommendedName>
</protein>
<feature type="transmembrane region" description="Helical" evidence="1">
    <location>
        <begin position="78"/>
        <end position="103"/>
    </location>
</feature>
<organism evidence="2 3">
    <name type="scientific">Clostridium punense</name>
    <dbReference type="NCBI Taxonomy" id="1054297"/>
    <lineage>
        <taxon>Bacteria</taxon>
        <taxon>Bacillati</taxon>
        <taxon>Bacillota</taxon>
        <taxon>Clostridia</taxon>
        <taxon>Eubacteriales</taxon>
        <taxon>Clostridiaceae</taxon>
        <taxon>Clostridium</taxon>
    </lineage>
</organism>
<dbReference type="PANTHER" id="PTHR40076">
    <property type="entry name" value="MEMBRANE PROTEIN-RELATED"/>
    <property type="match status" value="1"/>
</dbReference>
<keyword evidence="1" id="KW-0812">Transmembrane</keyword>
<reference evidence="2 3" key="1">
    <citation type="submission" date="2021-03" db="EMBL/GenBank/DDBJ databases">
        <title>Genomic Encyclopedia of Type Strains, Phase IV (KMG-IV): sequencing the most valuable type-strain genomes for metagenomic binning, comparative biology and taxonomic classification.</title>
        <authorList>
            <person name="Goeker M."/>
        </authorList>
    </citation>
    <scope>NUCLEOTIDE SEQUENCE [LARGE SCALE GENOMIC DNA]</scope>
    <source>
        <strain evidence="2 3">DSM 28650</strain>
    </source>
</reference>
<dbReference type="PANTHER" id="PTHR40076:SF1">
    <property type="entry name" value="MEMBRANE PROTEIN"/>
    <property type="match status" value="1"/>
</dbReference>
<keyword evidence="1" id="KW-0472">Membrane</keyword>
<comment type="caution">
    <text evidence="2">The sequence shown here is derived from an EMBL/GenBank/DDBJ whole genome shotgun (WGS) entry which is preliminary data.</text>
</comment>
<dbReference type="EMBL" id="JAGGLL010000023">
    <property type="protein sequence ID" value="MBP2023103.1"/>
    <property type="molecule type" value="Genomic_DNA"/>
</dbReference>
<keyword evidence="1" id="KW-1133">Transmembrane helix</keyword>
<sequence length="264" mass="30019">MWTRADLKDRAKQVLKLSYWKAFIVSLVIAIVVGGDSSYKMKSNFKSRFDGRDFSNFGDFGTDFNGDFNFNMDFDSNIMAIIAIILGVGLIVFLVMLALRVFLGAPLEVGGRRYFVQGAQNNADMNNIGYAFNSERYKGIVLTMLWRGFLNFLWFLLLIIPGIIKAYAYRMVPYILADNPNIGYKRAVELSVQMTDGEKFNIFVFDLSFLGWYLLGALAFGLGGLFVNPYKDATEAELYLVLRQNALNKGLCNYDELFINDRLM</sequence>
<evidence type="ECO:0000313" key="2">
    <source>
        <dbReference type="EMBL" id="MBP2023103.1"/>
    </source>
</evidence>
<dbReference type="InterPro" id="IPR010380">
    <property type="entry name" value="DUF975"/>
</dbReference>
<evidence type="ECO:0000313" key="3">
    <source>
        <dbReference type="Proteomes" id="UP001519308"/>
    </source>
</evidence>
<feature type="transmembrane region" description="Helical" evidence="1">
    <location>
        <begin position="144"/>
        <end position="164"/>
    </location>
</feature>
<evidence type="ECO:0008006" key="4">
    <source>
        <dbReference type="Google" id="ProtNLM"/>
    </source>
</evidence>
<gene>
    <name evidence="2" type="ORF">J2Z44_002937</name>
</gene>
<dbReference type="Pfam" id="PF06161">
    <property type="entry name" value="DUF975"/>
    <property type="match status" value="1"/>
</dbReference>
<name>A0ABS4K5Q1_9CLOT</name>
<keyword evidence="3" id="KW-1185">Reference proteome</keyword>
<feature type="transmembrane region" description="Helical" evidence="1">
    <location>
        <begin position="209"/>
        <end position="227"/>
    </location>
</feature>